<evidence type="ECO:0000256" key="1">
    <source>
        <dbReference type="ARBA" id="ARBA00022679"/>
    </source>
</evidence>
<dbReference type="Gene3D" id="1.10.3210.10">
    <property type="entry name" value="Hypothetical protein af1432"/>
    <property type="match status" value="1"/>
</dbReference>
<dbReference type="HOGENOM" id="CLU_577200_0_0_9"/>
<evidence type="ECO:0000313" key="5">
    <source>
        <dbReference type="Proteomes" id="UP000003011"/>
    </source>
</evidence>
<dbReference type="Proteomes" id="UP000003011">
    <property type="component" value="Unassembled WGS sequence"/>
</dbReference>
<keyword evidence="1" id="KW-0808">Transferase</keyword>
<proteinExistence type="predicted"/>
<dbReference type="Pfam" id="PF01966">
    <property type="entry name" value="HD"/>
    <property type="match status" value="1"/>
</dbReference>
<dbReference type="InterPro" id="IPR052117">
    <property type="entry name" value="Cas10/Csm1_subtype-III-A"/>
</dbReference>
<evidence type="ECO:0000259" key="2">
    <source>
        <dbReference type="Pfam" id="PF01966"/>
    </source>
</evidence>
<feature type="domain" description="HD" evidence="2">
    <location>
        <begin position="6"/>
        <end position="87"/>
    </location>
</feature>
<dbReference type="AlphaFoldDB" id="G5GF98"/>
<gene>
    <name evidence="4" type="ORF">HMPREF9333_00236</name>
</gene>
<organism evidence="4 5">
    <name type="scientific">Johnsonella ignava ATCC 51276</name>
    <dbReference type="NCBI Taxonomy" id="679200"/>
    <lineage>
        <taxon>Bacteria</taxon>
        <taxon>Bacillati</taxon>
        <taxon>Bacillota</taxon>
        <taxon>Clostridia</taxon>
        <taxon>Lachnospirales</taxon>
        <taxon>Lachnospiraceae</taxon>
        <taxon>Johnsonella</taxon>
    </lineage>
</organism>
<dbReference type="SUPFAM" id="SSF109604">
    <property type="entry name" value="HD-domain/PDEase-like"/>
    <property type="match status" value="1"/>
</dbReference>
<dbReference type="STRING" id="679200.HMPREF9333_00236"/>
<dbReference type="PANTHER" id="PTHR36528:SF1">
    <property type="entry name" value="CRISPR SYSTEM SINGLE-STRAND-SPECIFIC DEOXYRIBONUCLEASE CAS10_CSM1 (SUBTYPE III-A)"/>
    <property type="match status" value="1"/>
</dbReference>
<reference evidence="4 5" key="1">
    <citation type="submission" date="2011-08" db="EMBL/GenBank/DDBJ databases">
        <title>The Genome Sequence of Johnsonella ignava ATCC 51276.</title>
        <authorList>
            <consortium name="The Broad Institute Genome Sequencing Platform"/>
            <person name="Earl A."/>
            <person name="Ward D."/>
            <person name="Feldgarden M."/>
            <person name="Gevers D."/>
            <person name="Izard J."/>
            <person name="Blanton J.M."/>
            <person name="Baranova O.V."/>
            <person name="Dewhirst F.E."/>
            <person name="Young S.K."/>
            <person name="Zeng Q."/>
            <person name="Gargeya S."/>
            <person name="Fitzgerald M."/>
            <person name="Haas B."/>
            <person name="Abouelleil A."/>
            <person name="Alvarado L."/>
            <person name="Arachchi H.M."/>
            <person name="Berlin A."/>
            <person name="Brown A."/>
            <person name="Chapman S.B."/>
            <person name="Chen Z."/>
            <person name="Dunbar C."/>
            <person name="Freedman E."/>
            <person name="Gearin G."/>
            <person name="Gellesch M."/>
            <person name="Goldberg J."/>
            <person name="Griggs A."/>
            <person name="Gujja S."/>
            <person name="Heiman D."/>
            <person name="Howarth C."/>
            <person name="Larson L."/>
            <person name="Lui A."/>
            <person name="MacDonald P.J.P."/>
            <person name="Montmayeur A."/>
            <person name="Murphy C."/>
            <person name="Neiman D."/>
            <person name="Pearson M."/>
            <person name="Priest M."/>
            <person name="Roberts A."/>
            <person name="Saif S."/>
            <person name="Shea T."/>
            <person name="Shenoy N."/>
            <person name="Sisk P."/>
            <person name="Stolte C."/>
            <person name="Sykes S."/>
            <person name="Wortman J."/>
            <person name="Nusbaum C."/>
            <person name="Birren B."/>
        </authorList>
    </citation>
    <scope>NUCLEOTIDE SEQUENCE [LARGE SCALE GENOMIC DNA]</scope>
    <source>
        <strain evidence="4 5">ATCC 51276</strain>
    </source>
</reference>
<evidence type="ECO:0000259" key="3">
    <source>
        <dbReference type="Pfam" id="PF18211"/>
    </source>
</evidence>
<dbReference type="EMBL" id="ACZL01000004">
    <property type="protein sequence ID" value="EHI56559.1"/>
    <property type="molecule type" value="Genomic_DNA"/>
</dbReference>
<dbReference type="PANTHER" id="PTHR36528">
    <property type="entry name" value="CRISPR SYSTEM SINGLE-STRAND-SPECIFIC DEOXYRIBONUCLEASE CAS10/CSM1 (SUBTYPE III-A)"/>
    <property type="match status" value="1"/>
</dbReference>
<name>G5GF98_9FIRM</name>
<dbReference type="InterPro" id="IPR041062">
    <property type="entry name" value="Csm1_B"/>
</dbReference>
<keyword evidence="5" id="KW-1185">Reference proteome</keyword>
<dbReference type="GO" id="GO:0016740">
    <property type="term" value="F:transferase activity"/>
    <property type="evidence" value="ECO:0007669"/>
    <property type="project" value="UniProtKB-KW"/>
</dbReference>
<dbReference type="RefSeq" id="WP_005539213.1">
    <property type="nucleotide sequence ID" value="NZ_JH378829.1"/>
</dbReference>
<dbReference type="eggNOG" id="COG1353">
    <property type="taxonomic scope" value="Bacteria"/>
</dbReference>
<accession>G5GF98</accession>
<dbReference type="InterPro" id="IPR006674">
    <property type="entry name" value="HD_domain"/>
</dbReference>
<sequence length="473" mass="54742">MDKKLAAVITGALLHDIGKVLYRESDKRNHSESGYYFLKENIKISDEELRSDILEQVRYHHAKYLSGAKLKNGNNSLAYITYMADNIASDADRRKNEGDDKGFDININLSSIFNILNKNNKKAVYKKSTFKALKDEINFPCENNVMTESDDGIYCTIKVDIENLLKIKDIEYNEYYMNSLLSILEAYLSFIPSSTALDEIADISLYDHVKITAAVASCMYLYFRDNNITDYKSHVWGSAAKDFYKKEIMLLFSMDISGIQNFIYDIQSENALKNLRSRSFYLDILLEDIADDLLEELELSRANLLYSGGGHAYILIQNTEEARDIIEKFEKKTNEWFLRNFKNALYIAMAYTPCCCRDLSYKNYILDDKEESDYYGCGKLYRAVNEKLSQKKINRYSAEDIRILNSNTGDFERECAICRRSDKLIQDDKGRNICSICHSMITISRDIIKNEKKLLRVMSKNIDKDVNCDNLKK</sequence>
<dbReference type="Pfam" id="PF18211">
    <property type="entry name" value="Csm1_B"/>
    <property type="match status" value="1"/>
</dbReference>
<protein>
    <submittedName>
        <fullName evidence="4">Uncharacterized protein</fullName>
    </submittedName>
</protein>
<comment type="caution">
    <text evidence="4">The sequence shown here is derived from an EMBL/GenBank/DDBJ whole genome shotgun (WGS) entry which is preliminary data.</text>
</comment>
<dbReference type="PATRIC" id="fig|679200.3.peg.256"/>
<dbReference type="InterPro" id="IPR013408">
    <property type="entry name" value="Cas10/Csm1"/>
</dbReference>
<evidence type="ECO:0000313" key="4">
    <source>
        <dbReference type="EMBL" id="EHI56559.1"/>
    </source>
</evidence>
<dbReference type="OrthoDB" id="9768769at2"/>
<feature type="domain" description="Csm1 subunit" evidence="3">
    <location>
        <begin position="266"/>
        <end position="359"/>
    </location>
</feature>
<dbReference type="NCBIfam" id="TIGR02578">
    <property type="entry name" value="cas_TM1811_Csm1"/>
    <property type="match status" value="1"/>
</dbReference>